<proteinExistence type="predicted"/>
<dbReference type="RefSeq" id="WP_207566024.1">
    <property type="nucleotide sequence ID" value="NZ_CP071446.1"/>
</dbReference>
<dbReference type="SUPFAM" id="SSF54637">
    <property type="entry name" value="Thioesterase/thiol ester dehydrase-isomerase"/>
    <property type="match status" value="1"/>
</dbReference>
<evidence type="ECO:0000313" key="2">
    <source>
        <dbReference type="EMBL" id="QTA37299.1"/>
    </source>
</evidence>
<sequence>MKYDDLKIGQTYETTRKITSDDVITFAELTGDKNPLHIDEEYAKKTTFGKRISHGMLVLGFLSSVLGMEFPGPGTIYMSQSAKFLKPVFVGETIKIKLEVIKKDDNKKRALLKTTVLKENGEIAIDGEALLSLKNL</sequence>
<dbReference type="InterPro" id="IPR050965">
    <property type="entry name" value="UPF0336/Enoyl-CoA_hydratase"/>
</dbReference>
<dbReference type="EMBL" id="CP071446">
    <property type="protein sequence ID" value="QTA37299.1"/>
    <property type="molecule type" value="Genomic_DNA"/>
</dbReference>
<keyword evidence="3" id="KW-1185">Reference proteome</keyword>
<dbReference type="Gene3D" id="3.10.129.10">
    <property type="entry name" value="Hotdog Thioesterase"/>
    <property type="match status" value="1"/>
</dbReference>
<name>A0ABX7S4D6_9BACT</name>
<organism evidence="2 3">
    <name type="scientific">Thermosipho ferrireducens</name>
    <dbReference type="NCBI Taxonomy" id="2571116"/>
    <lineage>
        <taxon>Bacteria</taxon>
        <taxon>Thermotogati</taxon>
        <taxon>Thermotogota</taxon>
        <taxon>Thermotogae</taxon>
        <taxon>Thermotogales</taxon>
        <taxon>Fervidobacteriaceae</taxon>
        <taxon>Thermosipho</taxon>
    </lineage>
</organism>
<evidence type="ECO:0000313" key="3">
    <source>
        <dbReference type="Proteomes" id="UP000671862"/>
    </source>
</evidence>
<reference evidence="2 3" key="1">
    <citation type="submission" date="2021-03" db="EMBL/GenBank/DDBJ databases">
        <title>Thermosipho ferrireducens sp.nov., an anaerobic thermophilic iron-reducing bacterium isolated from a deep-sea hydrothermal sulfide deposits.</title>
        <authorList>
            <person name="Zeng X."/>
            <person name="Chen Y."/>
            <person name="Shao Z."/>
        </authorList>
    </citation>
    <scope>NUCLEOTIDE SEQUENCE [LARGE SCALE GENOMIC DNA]</scope>
    <source>
        <strain evidence="2 3">JL129W03</strain>
    </source>
</reference>
<dbReference type="Pfam" id="PF01575">
    <property type="entry name" value="MaoC_dehydratas"/>
    <property type="match status" value="1"/>
</dbReference>
<dbReference type="PANTHER" id="PTHR43437">
    <property type="entry name" value="HYDROXYACYL-THIOESTER DEHYDRATASE TYPE 2, MITOCHONDRIAL-RELATED"/>
    <property type="match status" value="1"/>
</dbReference>
<dbReference type="InterPro" id="IPR002539">
    <property type="entry name" value="MaoC-like_dom"/>
</dbReference>
<feature type="domain" description="MaoC-like" evidence="1">
    <location>
        <begin position="8"/>
        <end position="116"/>
    </location>
</feature>
<gene>
    <name evidence="2" type="ORF">JYK00_06030</name>
</gene>
<accession>A0ABX7S4D6</accession>
<dbReference type="InterPro" id="IPR029069">
    <property type="entry name" value="HotDog_dom_sf"/>
</dbReference>
<dbReference type="PANTHER" id="PTHR43437:SF3">
    <property type="entry name" value="HYDROXYACYL-THIOESTER DEHYDRATASE TYPE 2, MITOCHONDRIAL"/>
    <property type="match status" value="1"/>
</dbReference>
<protein>
    <submittedName>
        <fullName evidence="2">MaoC family dehydratase</fullName>
    </submittedName>
</protein>
<dbReference type="CDD" id="cd03449">
    <property type="entry name" value="R_hydratase"/>
    <property type="match status" value="1"/>
</dbReference>
<evidence type="ECO:0000259" key="1">
    <source>
        <dbReference type="Pfam" id="PF01575"/>
    </source>
</evidence>
<dbReference type="Proteomes" id="UP000671862">
    <property type="component" value="Chromosome"/>
</dbReference>